<proteinExistence type="predicted"/>
<protein>
    <recommendedName>
        <fullName evidence="3">Exocyst complex component Sec3 PIP2-binding N-terminal domain-containing protein</fullName>
    </recommendedName>
</protein>
<evidence type="ECO:0000256" key="2">
    <source>
        <dbReference type="SAM" id="MobiDB-lite"/>
    </source>
</evidence>
<feature type="compositionally biased region" description="Pro residues" evidence="2">
    <location>
        <begin position="321"/>
        <end position="332"/>
    </location>
</feature>
<dbReference type="GO" id="GO:0005546">
    <property type="term" value="F:phosphatidylinositol-4,5-bisphosphate binding"/>
    <property type="evidence" value="ECO:0007669"/>
    <property type="project" value="TreeGrafter"/>
</dbReference>
<sequence>MNGSEQRSRNQASGSGGQPGNDARPRVYSGSGMSRAERFEDEKRRIIEYCFSKKDAVGSLLESYITHIRITEDAAYPSSPPPPSSPPENKKPRVIVVAVRKSGRVRMHKARENLNGSFSIGKTWHLDDLTAIESFAGATASSREGEEERKWAGASGFTVTLLKPYFWMAGSPKEKEFFIASLAKIYRKYTGGRLPQLIGFDPKETEQLLGGQGQPPRGGGAIPAAEERSAPVQQRPPPVPSGIAGQRSLGGESTEEFKTPLTGPDSRRVPSRNGEGDRNSERSGRDIYEAPPESKQGGGEYFFPLRKPDTSPVNGSRATTPEPPETAPPKSQPTPLSDAPETPPLPIPPTSTSIPPKEEERFRPGLGPMIKKKSNLDVANTFRRAATAYNAFKPRAGGPGDTTPDRIDGQSGEPDGINGVVPAPALLRGRNQDPGNAATPEQPASKNPSDDVPDVKVTSPTADPQAVADQLSPANKPQMQAPEKALPKIVKPSDTHRQPPRTFLTARHLSAIDVDPSLLETRTMEIEHILSEFGWGIGKMHELKVDAIEAGLKREIGGVEAGSWLDHLEQKDERVEVVERMLDRAIAECDELEGLLALYGVELSVSLTIFYPLDVAV</sequence>
<keyword evidence="1" id="KW-0175">Coiled coil</keyword>
<dbReference type="FunFam" id="2.30.29.90:FF:000003">
    <property type="entry name" value="Exocyst complex component Sec3"/>
    <property type="match status" value="1"/>
</dbReference>
<reference evidence="4" key="1">
    <citation type="submission" date="2021-03" db="EMBL/GenBank/DDBJ databases">
        <title>Comparative genomics and phylogenomic investigation of the class Geoglossomycetes provide insights into ecological specialization and systematics.</title>
        <authorList>
            <person name="Melie T."/>
            <person name="Pirro S."/>
            <person name="Miller A.N."/>
            <person name="Quandt A."/>
        </authorList>
    </citation>
    <scope>NUCLEOTIDE SEQUENCE</scope>
    <source>
        <strain evidence="4">CAQ_001_2017</strain>
    </source>
</reference>
<dbReference type="EMBL" id="JAGHQM010000045">
    <property type="protein sequence ID" value="KAH0565977.1"/>
    <property type="molecule type" value="Genomic_DNA"/>
</dbReference>
<dbReference type="Pfam" id="PF09763">
    <property type="entry name" value="Sec3_CC"/>
    <property type="match status" value="1"/>
</dbReference>
<feature type="compositionally biased region" description="Polar residues" evidence="2">
    <location>
        <begin position="1"/>
        <end position="13"/>
    </location>
</feature>
<evidence type="ECO:0000259" key="3">
    <source>
        <dbReference type="SMART" id="SM01313"/>
    </source>
</evidence>
<dbReference type="InterPro" id="IPR019160">
    <property type="entry name" value="Sec3_CC"/>
</dbReference>
<feature type="compositionally biased region" description="Gly residues" evidence="2">
    <location>
        <begin position="210"/>
        <end position="221"/>
    </location>
</feature>
<dbReference type="AlphaFoldDB" id="A0A9P8LIJ6"/>
<evidence type="ECO:0000313" key="5">
    <source>
        <dbReference type="Proteomes" id="UP000750711"/>
    </source>
</evidence>
<dbReference type="Gene3D" id="2.30.29.90">
    <property type="match status" value="1"/>
</dbReference>
<dbReference type="GO" id="GO:0000145">
    <property type="term" value="C:exocyst"/>
    <property type="evidence" value="ECO:0007669"/>
    <property type="project" value="InterPro"/>
</dbReference>
<dbReference type="SMART" id="SM01313">
    <property type="entry name" value="Sec3-PIP2_bind"/>
    <property type="match status" value="1"/>
</dbReference>
<gene>
    <name evidence="4" type="ORF">GP486_000623</name>
</gene>
<evidence type="ECO:0000313" key="4">
    <source>
        <dbReference type="EMBL" id="KAH0565977.1"/>
    </source>
</evidence>
<dbReference type="GO" id="GO:0006887">
    <property type="term" value="P:exocytosis"/>
    <property type="evidence" value="ECO:0007669"/>
    <property type="project" value="InterPro"/>
</dbReference>
<keyword evidence="5" id="KW-1185">Reference proteome</keyword>
<dbReference type="PANTHER" id="PTHR16092:SF14">
    <property type="entry name" value="EXOCYST COMPLEX COMPONENT 1 ISOFORM X1"/>
    <property type="match status" value="1"/>
</dbReference>
<dbReference type="GO" id="GO:0006893">
    <property type="term" value="P:Golgi to plasma membrane transport"/>
    <property type="evidence" value="ECO:0007669"/>
    <property type="project" value="TreeGrafter"/>
</dbReference>
<feature type="compositionally biased region" description="Basic and acidic residues" evidence="2">
    <location>
        <begin position="274"/>
        <end position="288"/>
    </location>
</feature>
<feature type="coiled-coil region" evidence="1">
    <location>
        <begin position="568"/>
        <end position="595"/>
    </location>
</feature>
<feature type="domain" description="Exocyst complex component Sec3 PIP2-binding N-terminal" evidence="3">
    <location>
        <begin position="88"/>
        <end position="189"/>
    </location>
</feature>
<organism evidence="4 5">
    <name type="scientific">Trichoglossum hirsutum</name>
    <dbReference type="NCBI Taxonomy" id="265104"/>
    <lineage>
        <taxon>Eukaryota</taxon>
        <taxon>Fungi</taxon>
        <taxon>Dikarya</taxon>
        <taxon>Ascomycota</taxon>
        <taxon>Pezizomycotina</taxon>
        <taxon>Geoglossomycetes</taxon>
        <taxon>Geoglossales</taxon>
        <taxon>Geoglossaceae</taxon>
        <taxon>Trichoglossum</taxon>
    </lineage>
</organism>
<comment type="caution">
    <text evidence="4">The sequence shown here is derived from an EMBL/GenBank/DDBJ whole genome shotgun (WGS) entry which is preliminary data.</text>
</comment>
<dbReference type="Pfam" id="PF15277">
    <property type="entry name" value="Sec3-PIP2_bind"/>
    <property type="match status" value="1"/>
</dbReference>
<feature type="region of interest" description="Disordered" evidence="2">
    <location>
        <begin position="206"/>
        <end position="375"/>
    </location>
</feature>
<dbReference type="CDD" id="cd13315">
    <property type="entry name" value="PH_Sec3"/>
    <property type="match status" value="1"/>
</dbReference>
<dbReference type="Proteomes" id="UP000750711">
    <property type="component" value="Unassembled WGS sequence"/>
</dbReference>
<feature type="region of interest" description="Disordered" evidence="2">
    <location>
        <begin position="1"/>
        <end position="37"/>
    </location>
</feature>
<dbReference type="PANTHER" id="PTHR16092">
    <property type="entry name" value="SEC3/SYNTAXIN-RELATED"/>
    <property type="match status" value="1"/>
</dbReference>
<accession>A0A9P8LIJ6</accession>
<feature type="region of interest" description="Disordered" evidence="2">
    <location>
        <begin position="389"/>
        <end position="460"/>
    </location>
</feature>
<dbReference type="InterPro" id="IPR028258">
    <property type="entry name" value="Sec3-PIP2_bind"/>
</dbReference>
<evidence type="ECO:0000256" key="1">
    <source>
        <dbReference type="SAM" id="Coils"/>
    </source>
</evidence>
<name>A0A9P8LIJ6_9PEZI</name>
<dbReference type="GO" id="GO:0005886">
    <property type="term" value="C:plasma membrane"/>
    <property type="evidence" value="ECO:0007669"/>
    <property type="project" value="TreeGrafter"/>
</dbReference>